<keyword evidence="2" id="KW-0472">Membrane</keyword>
<keyword evidence="2" id="KW-1133">Transmembrane helix</keyword>
<organism evidence="3 4">
    <name type="scientific">Actinoplanes auranticolor</name>
    <dbReference type="NCBI Taxonomy" id="47988"/>
    <lineage>
        <taxon>Bacteria</taxon>
        <taxon>Bacillati</taxon>
        <taxon>Actinomycetota</taxon>
        <taxon>Actinomycetes</taxon>
        <taxon>Micromonosporales</taxon>
        <taxon>Micromonosporaceae</taxon>
        <taxon>Actinoplanes</taxon>
    </lineage>
</organism>
<feature type="transmembrane region" description="Helical" evidence="2">
    <location>
        <begin position="123"/>
        <end position="145"/>
    </location>
</feature>
<dbReference type="EMBL" id="BOQL01000038">
    <property type="protein sequence ID" value="GIM72013.1"/>
    <property type="molecule type" value="Genomic_DNA"/>
</dbReference>
<feature type="compositionally biased region" description="Basic and acidic residues" evidence="1">
    <location>
        <begin position="162"/>
        <end position="175"/>
    </location>
</feature>
<proteinExistence type="predicted"/>
<dbReference type="Proteomes" id="UP000681340">
    <property type="component" value="Unassembled WGS sequence"/>
</dbReference>
<dbReference type="AlphaFoldDB" id="A0A919VWP0"/>
<evidence type="ECO:0000313" key="4">
    <source>
        <dbReference type="Proteomes" id="UP000681340"/>
    </source>
</evidence>
<dbReference type="RefSeq" id="WP_212990850.1">
    <property type="nucleotide sequence ID" value="NZ_BAABEA010000025.1"/>
</dbReference>
<evidence type="ECO:0000313" key="3">
    <source>
        <dbReference type="EMBL" id="GIM72013.1"/>
    </source>
</evidence>
<gene>
    <name evidence="3" type="ORF">Aau02nite_48840</name>
</gene>
<comment type="caution">
    <text evidence="3">The sequence shown here is derived from an EMBL/GenBank/DDBJ whole genome shotgun (WGS) entry which is preliminary data.</text>
</comment>
<evidence type="ECO:0000256" key="2">
    <source>
        <dbReference type="SAM" id="Phobius"/>
    </source>
</evidence>
<feature type="region of interest" description="Disordered" evidence="1">
    <location>
        <begin position="162"/>
        <end position="197"/>
    </location>
</feature>
<name>A0A919VWP0_9ACTN</name>
<feature type="compositionally biased region" description="Basic and acidic residues" evidence="1">
    <location>
        <begin position="184"/>
        <end position="197"/>
    </location>
</feature>
<sequence length="197" mass="20538">MVNRDQYARPTLIRWGSVLAGAVIGLALLVLTSTLWVALAEGSGIDAIDRNLHWYGFGTAVVALLLAGLLAGWLSGVRGAGAGLFHGLTVWGLILLGTIVIAIPQAFQPFAAFTSPLPELGAGPLWATFLSLLIGLVAAAAGGMLGGGLSRPAWLYAPTAGHSDEPAGTHRRDVEFGSGIDGAGRIEHRERERPLRT</sequence>
<accession>A0A919VWP0</accession>
<evidence type="ECO:0000256" key="1">
    <source>
        <dbReference type="SAM" id="MobiDB-lite"/>
    </source>
</evidence>
<keyword evidence="4" id="KW-1185">Reference proteome</keyword>
<protein>
    <submittedName>
        <fullName evidence="3">Uncharacterized protein</fullName>
    </submittedName>
</protein>
<reference evidence="3" key="1">
    <citation type="submission" date="2021-03" db="EMBL/GenBank/DDBJ databases">
        <title>Whole genome shotgun sequence of Actinoplanes auranticolor NBRC 12245.</title>
        <authorList>
            <person name="Komaki H."/>
            <person name="Tamura T."/>
        </authorList>
    </citation>
    <scope>NUCLEOTIDE SEQUENCE</scope>
    <source>
        <strain evidence="3">NBRC 12245</strain>
    </source>
</reference>
<feature type="transmembrane region" description="Helical" evidence="2">
    <location>
        <begin position="12"/>
        <end position="40"/>
    </location>
</feature>
<feature type="transmembrane region" description="Helical" evidence="2">
    <location>
        <begin position="52"/>
        <end position="74"/>
    </location>
</feature>
<feature type="transmembrane region" description="Helical" evidence="2">
    <location>
        <begin position="81"/>
        <end position="103"/>
    </location>
</feature>
<keyword evidence="2" id="KW-0812">Transmembrane</keyword>